<keyword evidence="5 9" id="KW-0067">ATP-binding</keyword>
<dbReference type="EMBL" id="VBOR01000119">
    <property type="protein sequence ID" value="TMQ47248.1"/>
    <property type="molecule type" value="Genomic_DNA"/>
</dbReference>
<reference evidence="12 13" key="1">
    <citation type="journal article" date="2019" name="Nat. Microbiol.">
        <title>Mediterranean grassland soil C-N compound turnover is dependent on rainfall and depth, and is mediated by genomically divergent microorganisms.</title>
        <authorList>
            <person name="Diamond S."/>
            <person name="Andeer P.F."/>
            <person name="Li Z."/>
            <person name="Crits-Christoph A."/>
            <person name="Burstein D."/>
            <person name="Anantharaman K."/>
            <person name="Lane K.R."/>
            <person name="Thomas B.C."/>
            <person name="Pan C."/>
            <person name="Northen T.R."/>
            <person name="Banfield J.F."/>
        </authorList>
    </citation>
    <scope>NUCLEOTIDE SEQUENCE [LARGE SCALE GENOMIC DNA]</scope>
    <source>
        <strain evidence="12">WS_1</strain>
    </source>
</reference>
<feature type="binding site" evidence="9">
    <location>
        <begin position="15"/>
        <end position="22"/>
    </location>
    <ligand>
        <name>ATP</name>
        <dbReference type="ChEBI" id="CHEBI:30616"/>
    </ligand>
</feature>
<comment type="similarity">
    <text evidence="9">Belongs to the MnmA/TRMU family.</text>
</comment>
<keyword evidence="7 9" id="KW-1015">Disulfide bond</keyword>
<dbReference type="Gene3D" id="2.40.30.10">
    <property type="entry name" value="Translation factors"/>
    <property type="match status" value="1"/>
</dbReference>
<feature type="site" description="Interaction with tRNA" evidence="9">
    <location>
        <position position="348"/>
    </location>
</feature>
<comment type="catalytic activity">
    <reaction evidence="8 9">
        <text>S-sulfanyl-L-cysteinyl-[protein] + uridine(34) in tRNA + AH2 + ATP = 2-thiouridine(34) in tRNA + L-cysteinyl-[protein] + A + AMP + diphosphate + H(+)</text>
        <dbReference type="Rhea" id="RHEA:47032"/>
        <dbReference type="Rhea" id="RHEA-COMP:10131"/>
        <dbReference type="Rhea" id="RHEA-COMP:11726"/>
        <dbReference type="Rhea" id="RHEA-COMP:11727"/>
        <dbReference type="Rhea" id="RHEA-COMP:11728"/>
        <dbReference type="ChEBI" id="CHEBI:13193"/>
        <dbReference type="ChEBI" id="CHEBI:15378"/>
        <dbReference type="ChEBI" id="CHEBI:17499"/>
        <dbReference type="ChEBI" id="CHEBI:29950"/>
        <dbReference type="ChEBI" id="CHEBI:30616"/>
        <dbReference type="ChEBI" id="CHEBI:33019"/>
        <dbReference type="ChEBI" id="CHEBI:61963"/>
        <dbReference type="ChEBI" id="CHEBI:65315"/>
        <dbReference type="ChEBI" id="CHEBI:87170"/>
        <dbReference type="ChEBI" id="CHEBI:456215"/>
        <dbReference type="EC" id="2.8.1.13"/>
    </reaction>
</comment>
<evidence type="ECO:0000313" key="13">
    <source>
        <dbReference type="Proteomes" id="UP000316292"/>
    </source>
</evidence>
<evidence type="ECO:0000256" key="2">
    <source>
        <dbReference type="ARBA" id="ARBA00022679"/>
    </source>
</evidence>
<dbReference type="AlphaFoldDB" id="A0A538S787"/>
<dbReference type="GO" id="GO:0002143">
    <property type="term" value="P:tRNA wobble position uridine thiolation"/>
    <property type="evidence" value="ECO:0007669"/>
    <property type="project" value="TreeGrafter"/>
</dbReference>
<keyword evidence="6 9" id="KW-0694">RNA-binding</keyword>
<keyword evidence="4 9" id="KW-0547">Nucleotide-binding</keyword>
<name>A0A538S787_UNCEI</name>
<feature type="domain" description="tRNA-specific 2-thiouridylase MnmA-like C-terminal" evidence="10">
    <location>
        <begin position="290"/>
        <end position="364"/>
    </location>
</feature>
<dbReference type="InterPro" id="IPR046885">
    <property type="entry name" value="MnmA-like_C"/>
</dbReference>
<feature type="active site" description="Nucleophile" evidence="9">
    <location>
        <position position="109"/>
    </location>
</feature>
<dbReference type="EC" id="2.8.1.13" evidence="9"/>
<dbReference type="Pfam" id="PF20259">
    <property type="entry name" value="tRNA_Me_trans_M"/>
    <property type="match status" value="1"/>
</dbReference>
<evidence type="ECO:0000256" key="3">
    <source>
        <dbReference type="ARBA" id="ARBA00022694"/>
    </source>
</evidence>
<dbReference type="NCBIfam" id="TIGR00420">
    <property type="entry name" value="trmU"/>
    <property type="match status" value="1"/>
</dbReference>
<dbReference type="GO" id="GO:0103016">
    <property type="term" value="F:tRNA-uridine 2-sulfurtransferase activity"/>
    <property type="evidence" value="ECO:0007669"/>
    <property type="project" value="UniProtKB-EC"/>
</dbReference>
<dbReference type="InterPro" id="IPR014729">
    <property type="entry name" value="Rossmann-like_a/b/a_fold"/>
</dbReference>
<feature type="site" description="Interaction with tRNA" evidence="9">
    <location>
        <position position="134"/>
    </location>
</feature>
<feature type="region of interest" description="Interaction with tRNA" evidence="9">
    <location>
        <begin position="315"/>
        <end position="316"/>
    </location>
</feature>
<dbReference type="PANTHER" id="PTHR11933:SF5">
    <property type="entry name" value="MITOCHONDRIAL TRNA-SPECIFIC 2-THIOURIDYLASE 1"/>
    <property type="match status" value="1"/>
</dbReference>
<feature type="binding site" evidence="9">
    <location>
        <position position="41"/>
    </location>
    <ligand>
        <name>ATP</name>
        <dbReference type="ChEBI" id="CHEBI:30616"/>
    </ligand>
</feature>
<dbReference type="Pfam" id="PF03054">
    <property type="entry name" value="tRNA_Me_trans"/>
    <property type="match status" value="1"/>
</dbReference>
<accession>A0A538S787</accession>
<dbReference type="NCBIfam" id="NF001138">
    <property type="entry name" value="PRK00143.1"/>
    <property type="match status" value="1"/>
</dbReference>
<feature type="domain" description="tRNA-specific 2-thiouridylase MnmA-like central" evidence="11">
    <location>
        <begin position="224"/>
        <end position="280"/>
    </location>
</feature>
<dbReference type="Gene3D" id="2.30.30.280">
    <property type="entry name" value="Adenine nucleotide alpha hydrolases-like domains"/>
    <property type="match status" value="1"/>
</dbReference>
<dbReference type="GO" id="GO:0005737">
    <property type="term" value="C:cytoplasm"/>
    <property type="evidence" value="ECO:0007669"/>
    <property type="project" value="UniProtKB-SubCell"/>
</dbReference>
<dbReference type="GO" id="GO:0000049">
    <property type="term" value="F:tRNA binding"/>
    <property type="evidence" value="ECO:0007669"/>
    <property type="project" value="UniProtKB-KW"/>
</dbReference>
<evidence type="ECO:0000256" key="5">
    <source>
        <dbReference type="ARBA" id="ARBA00022840"/>
    </source>
</evidence>
<evidence type="ECO:0000256" key="8">
    <source>
        <dbReference type="ARBA" id="ARBA00051542"/>
    </source>
</evidence>
<evidence type="ECO:0000313" key="12">
    <source>
        <dbReference type="EMBL" id="TMQ47248.1"/>
    </source>
</evidence>
<keyword evidence="2 9" id="KW-0808">Transferase</keyword>
<comment type="caution">
    <text evidence="12">The sequence shown here is derived from an EMBL/GenBank/DDBJ whole genome shotgun (WGS) entry which is preliminary data.</text>
</comment>
<dbReference type="InterPro" id="IPR023382">
    <property type="entry name" value="MnmA-like_central_sf"/>
</dbReference>
<feature type="active site" description="Cysteine persulfide intermediate" evidence="9">
    <location>
        <position position="206"/>
    </location>
</feature>
<evidence type="ECO:0000256" key="6">
    <source>
        <dbReference type="ARBA" id="ARBA00022884"/>
    </source>
</evidence>
<dbReference type="InterPro" id="IPR004506">
    <property type="entry name" value="MnmA-like"/>
</dbReference>
<comment type="subcellular location">
    <subcellularLocation>
        <location evidence="9">Cytoplasm</location>
    </subcellularLocation>
</comment>
<evidence type="ECO:0000256" key="1">
    <source>
        <dbReference type="ARBA" id="ARBA00022555"/>
    </source>
</evidence>
<gene>
    <name evidence="9 12" type="primary">mnmA</name>
    <name evidence="12" type="ORF">E6K71_10420</name>
</gene>
<dbReference type="CDD" id="cd01998">
    <property type="entry name" value="MnmA_TRMU-like"/>
    <property type="match status" value="1"/>
</dbReference>
<comment type="function">
    <text evidence="9">Catalyzes the 2-thiolation of uridine at the wobble position (U34) of tRNA, leading to the formation of s(2)U34.</text>
</comment>
<evidence type="ECO:0000259" key="11">
    <source>
        <dbReference type="Pfam" id="PF20259"/>
    </source>
</evidence>
<dbReference type="Gene3D" id="3.40.50.620">
    <property type="entry name" value="HUPs"/>
    <property type="match status" value="1"/>
</dbReference>
<dbReference type="Pfam" id="PF20258">
    <property type="entry name" value="tRNA_Me_trans_C"/>
    <property type="match status" value="1"/>
</dbReference>
<comment type="caution">
    <text evidence="9">Lacks conserved residue(s) required for the propagation of feature annotation.</text>
</comment>
<protein>
    <recommendedName>
        <fullName evidence="9">tRNA-specific 2-thiouridylase MnmA</fullName>
        <ecNumber evidence="9">2.8.1.13</ecNumber>
    </recommendedName>
</protein>
<keyword evidence="3 9" id="KW-0819">tRNA processing</keyword>
<evidence type="ECO:0000256" key="4">
    <source>
        <dbReference type="ARBA" id="ARBA00022741"/>
    </source>
</evidence>
<proteinExistence type="inferred from homology"/>
<dbReference type="FunFam" id="3.40.50.620:FF:000115">
    <property type="entry name" value="tRNA-specific 2-thiouridylase MnmA"/>
    <property type="match status" value="1"/>
</dbReference>
<keyword evidence="9" id="KW-0963">Cytoplasm</keyword>
<organism evidence="12 13">
    <name type="scientific">Eiseniibacteriota bacterium</name>
    <dbReference type="NCBI Taxonomy" id="2212470"/>
    <lineage>
        <taxon>Bacteria</taxon>
        <taxon>Candidatus Eiseniibacteriota</taxon>
    </lineage>
</organism>
<dbReference type="Proteomes" id="UP000316292">
    <property type="component" value="Unassembled WGS sequence"/>
</dbReference>
<dbReference type="GO" id="GO:0005524">
    <property type="term" value="F:ATP binding"/>
    <property type="evidence" value="ECO:0007669"/>
    <property type="project" value="UniProtKB-KW"/>
</dbReference>
<evidence type="ECO:0000256" key="7">
    <source>
        <dbReference type="ARBA" id="ARBA00023157"/>
    </source>
</evidence>
<feature type="binding site" evidence="9">
    <location>
        <position position="133"/>
    </location>
    <ligand>
        <name>ATP</name>
        <dbReference type="ChEBI" id="CHEBI:30616"/>
    </ligand>
</feature>
<feature type="region of interest" description="Interaction with tRNA" evidence="9">
    <location>
        <begin position="156"/>
        <end position="158"/>
    </location>
</feature>
<feature type="disulfide bond" description="Alternate" evidence="9">
    <location>
        <begin position="109"/>
        <end position="206"/>
    </location>
</feature>
<dbReference type="PANTHER" id="PTHR11933">
    <property type="entry name" value="TRNA 5-METHYLAMINOMETHYL-2-THIOURIDYLATE -METHYLTRANSFERASE"/>
    <property type="match status" value="1"/>
</dbReference>
<evidence type="ECO:0000256" key="9">
    <source>
        <dbReference type="HAMAP-Rule" id="MF_00144"/>
    </source>
</evidence>
<sequence length="370" mass="40518">MTNFIPDRPSTILVAMSGGVDSAVAAAMLAERGHTVIGVTMKLWCYSEGPSPSRGCCTLEAIDDARAVARRMGFAHYVLNLEEDFREHVIEDFVGEYLAGRTPNPCVQCNNWLKFGELMRRAESFGCDYVATGHYARRGFDGSGRATLERAADPAKDQSYVLWGLTQATLQRSLFPLGHLAKTEVREKARALGLPVADKRESQDICFVEGTTYSEFLRKRFPERLEGSKRGEVRDGSGRPLGTHEGIHAFTIGQRRGLHVAAGSRVYVSAIDAVTGTVTVDREEALLRRSARIARVNYTGGMRPDGPRALHGKIRYLHTPAPALLTPREGATAGVTFSEPQRAMTPGQSLVLYEGERVFAGGIIEETSTE</sequence>
<keyword evidence="1 9" id="KW-0820">tRNA-binding</keyword>
<dbReference type="SUPFAM" id="SSF52402">
    <property type="entry name" value="Adenine nucleotide alpha hydrolases-like"/>
    <property type="match status" value="1"/>
</dbReference>
<dbReference type="HAMAP" id="MF_00144">
    <property type="entry name" value="tRNA_thiouridyl_MnmA"/>
    <property type="match status" value="1"/>
</dbReference>
<dbReference type="InterPro" id="IPR046884">
    <property type="entry name" value="MnmA-like_central"/>
</dbReference>
<evidence type="ECO:0000259" key="10">
    <source>
        <dbReference type="Pfam" id="PF20258"/>
    </source>
</evidence>